<gene>
    <name evidence="1" type="ORF">HUJ06_012674</name>
</gene>
<accession>A0A822YNZ1</accession>
<dbReference type="Proteomes" id="UP000607653">
    <property type="component" value="Unassembled WGS sequence"/>
</dbReference>
<evidence type="ECO:0000313" key="1">
    <source>
        <dbReference type="EMBL" id="DAD33823.1"/>
    </source>
</evidence>
<evidence type="ECO:0000313" key="2">
    <source>
        <dbReference type="Proteomes" id="UP000607653"/>
    </source>
</evidence>
<comment type="caution">
    <text evidence="1">The sequence shown here is derived from an EMBL/GenBank/DDBJ whole genome shotgun (WGS) entry which is preliminary data.</text>
</comment>
<dbReference type="AlphaFoldDB" id="A0A822YNZ1"/>
<name>A0A822YNZ1_NELNU</name>
<keyword evidence="2" id="KW-1185">Reference proteome</keyword>
<protein>
    <submittedName>
        <fullName evidence="1">Uncharacterized protein</fullName>
    </submittedName>
</protein>
<reference evidence="1 2" key="1">
    <citation type="journal article" date="2020" name="Mol. Biol. Evol.">
        <title>Distinct Expression and Methylation Patterns for Genes with Different Fates following a Single Whole-Genome Duplication in Flowering Plants.</title>
        <authorList>
            <person name="Shi T."/>
            <person name="Rahmani R.S."/>
            <person name="Gugger P.F."/>
            <person name="Wang M."/>
            <person name="Li H."/>
            <person name="Zhang Y."/>
            <person name="Li Z."/>
            <person name="Wang Q."/>
            <person name="Van de Peer Y."/>
            <person name="Marchal K."/>
            <person name="Chen J."/>
        </authorList>
    </citation>
    <scope>NUCLEOTIDE SEQUENCE [LARGE SCALE GENOMIC DNA]</scope>
    <source>
        <tissue evidence="1">Leaf</tissue>
    </source>
</reference>
<dbReference type="EMBL" id="DUZY01000003">
    <property type="protein sequence ID" value="DAD33823.1"/>
    <property type="molecule type" value="Genomic_DNA"/>
</dbReference>
<organism evidence="1 2">
    <name type="scientific">Nelumbo nucifera</name>
    <name type="common">Sacred lotus</name>
    <dbReference type="NCBI Taxonomy" id="4432"/>
    <lineage>
        <taxon>Eukaryota</taxon>
        <taxon>Viridiplantae</taxon>
        <taxon>Streptophyta</taxon>
        <taxon>Embryophyta</taxon>
        <taxon>Tracheophyta</taxon>
        <taxon>Spermatophyta</taxon>
        <taxon>Magnoliopsida</taxon>
        <taxon>Proteales</taxon>
        <taxon>Nelumbonaceae</taxon>
        <taxon>Nelumbo</taxon>
    </lineage>
</organism>
<proteinExistence type="predicted"/>
<sequence>MLEDMVERLPLMRLHLPEASLAIVIRPQGDYLEKIGFIVSLPERLGHVMTNA</sequence>